<keyword evidence="2" id="KW-0418">Kinase</keyword>
<dbReference type="GO" id="GO:0016301">
    <property type="term" value="F:kinase activity"/>
    <property type="evidence" value="ECO:0007669"/>
    <property type="project" value="UniProtKB-KW"/>
</dbReference>
<name>X1MP26_9ZZZZ</name>
<reference evidence="3" key="1">
    <citation type="journal article" date="2014" name="Front. Microbiol.">
        <title>High frequency of phylogenetically diverse reductive dehalogenase-homologous genes in deep subseafloor sedimentary metagenomes.</title>
        <authorList>
            <person name="Kawai M."/>
            <person name="Futagami T."/>
            <person name="Toyoda A."/>
            <person name="Takaki Y."/>
            <person name="Nishi S."/>
            <person name="Hori S."/>
            <person name="Arai W."/>
            <person name="Tsubouchi T."/>
            <person name="Morono Y."/>
            <person name="Uchiyama I."/>
            <person name="Ito T."/>
            <person name="Fujiyama A."/>
            <person name="Inagaki F."/>
            <person name="Takami H."/>
        </authorList>
    </citation>
    <scope>NUCLEOTIDE SEQUENCE</scope>
    <source>
        <strain evidence="3">Expedition CK06-06</strain>
    </source>
</reference>
<proteinExistence type="predicted"/>
<dbReference type="PANTHER" id="PTHR24421:SF55">
    <property type="entry name" value="SENSOR HISTIDINE KINASE YDFH"/>
    <property type="match status" value="1"/>
</dbReference>
<evidence type="ECO:0000256" key="1">
    <source>
        <dbReference type="ARBA" id="ARBA00022679"/>
    </source>
</evidence>
<dbReference type="EMBL" id="BARV01008780">
    <property type="protein sequence ID" value="GAI08129.1"/>
    <property type="molecule type" value="Genomic_DNA"/>
</dbReference>
<dbReference type="CDD" id="cd16917">
    <property type="entry name" value="HATPase_UhpB-NarQ-NarX-like"/>
    <property type="match status" value="1"/>
</dbReference>
<dbReference type="PANTHER" id="PTHR24421">
    <property type="entry name" value="NITRATE/NITRITE SENSOR PROTEIN NARX-RELATED"/>
    <property type="match status" value="1"/>
</dbReference>
<gene>
    <name evidence="3" type="ORF">S06H3_17548</name>
</gene>
<dbReference type="SUPFAM" id="SSF55874">
    <property type="entry name" value="ATPase domain of HSP90 chaperone/DNA topoisomerase II/histidine kinase"/>
    <property type="match status" value="1"/>
</dbReference>
<evidence type="ECO:0008006" key="4">
    <source>
        <dbReference type="Google" id="ProtNLM"/>
    </source>
</evidence>
<feature type="non-terminal residue" evidence="3">
    <location>
        <position position="1"/>
    </location>
</feature>
<dbReference type="GO" id="GO:0000160">
    <property type="term" value="P:phosphorelay signal transduction system"/>
    <property type="evidence" value="ECO:0007669"/>
    <property type="project" value="UniProtKB-KW"/>
</dbReference>
<dbReference type="Gene3D" id="3.30.565.10">
    <property type="entry name" value="Histidine kinase-like ATPase, C-terminal domain"/>
    <property type="match status" value="1"/>
</dbReference>
<accession>X1MP26</accession>
<sequence length="68" mass="7574">DKNRNLHLIVKDDGKGFDLNRALTQSKYAKNFGLIGMEEQAKLLGGIFTVKTEKGQGTKIEVKVPIEE</sequence>
<evidence type="ECO:0000313" key="3">
    <source>
        <dbReference type="EMBL" id="GAI08129.1"/>
    </source>
</evidence>
<evidence type="ECO:0000256" key="2">
    <source>
        <dbReference type="ARBA" id="ARBA00022777"/>
    </source>
</evidence>
<dbReference type="InterPro" id="IPR050482">
    <property type="entry name" value="Sensor_HK_TwoCompSys"/>
</dbReference>
<keyword evidence="1" id="KW-0808">Transferase</keyword>
<dbReference type="AlphaFoldDB" id="X1MP26"/>
<comment type="caution">
    <text evidence="3">The sequence shown here is derived from an EMBL/GenBank/DDBJ whole genome shotgun (WGS) entry which is preliminary data.</text>
</comment>
<organism evidence="3">
    <name type="scientific">marine sediment metagenome</name>
    <dbReference type="NCBI Taxonomy" id="412755"/>
    <lineage>
        <taxon>unclassified sequences</taxon>
        <taxon>metagenomes</taxon>
        <taxon>ecological metagenomes</taxon>
    </lineage>
</organism>
<dbReference type="InterPro" id="IPR036890">
    <property type="entry name" value="HATPase_C_sf"/>
</dbReference>
<protein>
    <recommendedName>
        <fullName evidence="4">Histidine kinase domain-containing protein</fullName>
    </recommendedName>
</protein>